<gene>
    <name evidence="1" type="ORF">Sangu_2429000</name>
</gene>
<accession>A0AAW2KXL7</accession>
<evidence type="ECO:0000313" key="1">
    <source>
        <dbReference type="EMBL" id="KAL0311343.1"/>
    </source>
</evidence>
<name>A0AAW2KXL7_9LAMI</name>
<organism evidence="1">
    <name type="scientific">Sesamum angustifolium</name>
    <dbReference type="NCBI Taxonomy" id="2727405"/>
    <lineage>
        <taxon>Eukaryota</taxon>
        <taxon>Viridiplantae</taxon>
        <taxon>Streptophyta</taxon>
        <taxon>Embryophyta</taxon>
        <taxon>Tracheophyta</taxon>
        <taxon>Spermatophyta</taxon>
        <taxon>Magnoliopsida</taxon>
        <taxon>eudicotyledons</taxon>
        <taxon>Gunneridae</taxon>
        <taxon>Pentapetalae</taxon>
        <taxon>asterids</taxon>
        <taxon>lamiids</taxon>
        <taxon>Lamiales</taxon>
        <taxon>Pedaliaceae</taxon>
        <taxon>Sesamum</taxon>
    </lineage>
</organism>
<protein>
    <submittedName>
        <fullName evidence="1">Uncharacterized protein</fullName>
    </submittedName>
</protein>
<dbReference type="AlphaFoldDB" id="A0AAW2KXL7"/>
<comment type="caution">
    <text evidence="1">The sequence shown here is derived from an EMBL/GenBank/DDBJ whole genome shotgun (WGS) entry which is preliminary data.</text>
</comment>
<sequence length="187" mass="20803">MSVSCHNLEFGRTRLEFAACGCSSNASPNRLSVRNRAKALLRNVNSGCKARKLLCSRREIGRCRVFSTKTPEAFLSGVAAGPPPVLDLTKEPTGPSSLADMFEVVAEDLLTLNKNLQSVSANKPRFQWLIRWLVPYGLSGINGSSLDVVCFISCLVWMVDASERIKAYWHVYTPLLSQYENRKYVVT</sequence>
<reference evidence="1" key="2">
    <citation type="journal article" date="2024" name="Plant">
        <title>Genomic evolution and insights into agronomic trait innovations of Sesamum species.</title>
        <authorList>
            <person name="Miao H."/>
            <person name="Wang L."/>
            <person name="Qu L."/>
            <person name="Liu H."/>
            <person name="Sun Y."/>
            <person name="Le M."/>
            <person name="Wang Q."/>
            <person name="Wei S."/>
            <person name="Zheng Y."/>
            <person name="Lin W."/>
            <person name="Duan Y."/>
            <person name="Cao H."/>
            <person name="Xiong S."/>
            <person name="Wang X."/>
            <person name="Wei L."/>
            <person name="Li C."/>
            <person name="Ma Q."/>
            <person name="Ju M."/>
            <person name="Zhao R."/>
            <person name="Li G."/>
            <person name="Mu C."/>
            <person name="Tian Q."/>
            <person name="Mei H."/>
            <person name="Zhang T."/>
            <person name="Gao T."/>
            <person name="Zhang H."/>
        </authorList>
    </citation>
    <scope>NUCLEOTIDE SEQUENCE</scope>
    <source>
        <strain evidence="1">G01</strain>
    </source>
</reference>
<reference evidence="1" key="1">
    <citation type="submission" date="2020-06" db="EMBL/GenBank/DDBJ databases">
        <authorList>
            <person name="Li T."/>
            <person name="Hu X."/>
            <person name="Zhang T."/>
            <person name="Song X."/>
            <person name="Zhang H."/>
            <person name="Dai N."/>
            <person name="Sheng W."/>
            <person name="Hou X."/>
            <person name="Wei L."/>
        </authorList>
    </citation>
    <scope>NUCLEOTIDE SEQUENCE</scope>
    <source>
        <strain evidence="1">G01</strain>
        <tissue evidence="1">Leaf</tissue>
    </source>
</reference>
<dbReference type="EMBL" id="JACGWK010000016">
    <property type="protein sequence ID" value="KAL0311343.1"/>
    <property type="molecule type" value="Genomic_DNA"/>
</dbReference>
<proteinExistence type="predicted"/>